<sequence length="86" mass="9673">MQSLTANIAKTKFGDLLLKVQREPIQISKNGSPVAVVMSCEEFEQLENLKMMMIKSRFEQAENDITAGNTIDGDKFMNDLDNGKFD</sequence>
<dbReference type="OrthoDB" id="165038at2"/>
<comment type="similarity">
    <text evidence="1 2">Belongs to the phD/YefM antitoxin family.</text>
</comment>
<comment type="function">
    <text evidence="2">Antitoxin component of a type II toxin-antitoxin (TA) system.</text>
</comment>
<accession>A0A368LFV7</accession>
<reference evidence="3 4" key="1">
    <citation type="journal article" date="2017" name="Elife">
        <title>Extensive horizontal gene transfer in cheese-associated bacteria.</title>
        <authorList>
            <person name="Bonham K.S."/>
            <person name="Wolfe B.E."/>
            <person name="Dutton R.J."/>
        </authorList>
    </citation>
    <scope>NUCLEOTIDE SEQUENCE [LARGE SCALE GENOMIC DNA]</scope>
    <source>
        <strain evidence="3 4">JB196</strain>
    </source>
</reference>
<dbReference type="Pfam" id="PF02604">
    <property type="entry name" value="PhdYeFM_antitox"/>
    <property type="match status" value="1"/>
</dbReference>
<dbReference type="EMBL" id="QPGL01000005">
    <property type="protein sequence ID" value="RCS68336.1"/>
    <property type="molecule type" value="Genomic_DNA"/>
</dbReference>
<dbReference type="NCBIfam" id="TIGR01552">
    <property type="entry name" value="phd_fam"/>
    <property type="match status" value="1"/>
</dbReference>
<protein>
    <recommendedName>
        <fullName evidence="2">Antitoxin</fullName>
    </recommendedName>
</protein>
<dbReference type="GeneID" id="303190752"/>
<dbReference type="Gene3D" id="3.40.1620.10">
    <property type="entry name" value="YefM-like domain"/>
    <property type="match status" value="1"/>
</dbReference>
<evidence type="ECO:0000256" key="2">
    <source>
        <dbReference type="RuleBase" id="RU362080"/>
    </source>
</evidence>
<gene>
    <name evidence="3" type="ORF">CIK83_17670</name>
</gene>
<dbReference type="SUPFAM" id="SSF143120">
    <property type="entry name" value="YefM-like"/>
    <property type="match status" value="1"/>
</dbReference>
<evidence type="ECO:0000313" key="3">
    <source>
        <dbReference type="EMBL" id="RCS68336.1"/>
    </source>
</evidence>
<proteinExistence type="inferred from homology"/>
<comment type="caution">
    <text evidence="3">The sequence shown here is derived from an EMBL/GenBank/DDBJ whole genome shotgun (WGS) entry which is preliminary data.</text>
</comment>
<evidence type="ECO:0000313" key="4">
    <source>
        <dbReference type="Proteomes" id="UP000252479"/>
    </source>
</evidence>
<dbReference type="RefSeq" id="WP_086963374.1">
    <property type="nucleotide sequence ID" value="NZ_AP018680.1"/>
</dbReference>
<keyword evidence="4" id="KW-1185">Reference proteome</keyword>
<dbReference type="AlphaFoldDB" id="A0A368LFV7"/>
<dbReference type="InterPro" id="IPR036165">
    <property type="entry name" value="YefM-like_sf"/>
</dbReference>
<evidence type="ECO:0000256" key="1">
    <source>
        <dbReference type="ARBA" id="ARBA00009981"/>
    </source>
</evidence>
<dbReference type="Proteomes" id="UP000252479">
    <property type="component" value="Unassembled WGS sequence"/>
</dbReference>
<organism evidence="3 4">
    <name type="scientific">Vibrio casei</name>
    <dbReference type="NCBI Taxonomy" id="673372"/>
    <lineage>
        <taxon>Bacteria</taxon>
        <taxon>Pseudomonadati</taxon>
        <taxon>Pseudomonadota</taxon>
        <taxon>Gammaproteobacteria</taxon>
        <taxon>Vibrionales</taxon>
        <taxon>Vibrionaceae</taxon>
        <taxon>Vibrio</taxon>
    </lineage>
</organism>
<name>A0A368LFV7_9VIBR</name>
<dbReference type="InterPro" id="IPR006442">
    <property type="entry name" value="Antitoxin_Phd/YefM"/>
</dbReference>